<accession>A0A841AM01</accession>
<dbReference type="InterPro" id="IPR029753">
    <property type="entry name" value="D-isomer_DH_CS"/>
</dbReference>
<dbReference type="InterPro" id="IPR006140">
    <property type="entry name" value="D-isomer_DH_NAD-bd"/>
</dbReference>
<evidence type="ECO:0000313" key="5">
    <source>
        <dbReference type="EMBL" id="MBB5843374.1"/>
    </source>
</evidence>
<dbReference type="RefSeq" id="WP_184235996.1">
    <property type="nucleotide sequence ID" value="NZ_JACHMJ010000001.1"/>
</dbReference>
<feature type="domain" description="D-isomer specific 2-hydroxyacid dehydrogenase NAD-binding" evidence="4">
    <location>
        <begin position="127"/>
        <end position="297"/>
    </location>
</feature>
<keyword evidence="1" id="KW-0560">Oxidoreductase</keyword>
<dbReference type="PROSITE" id="PS00671">
    <property type="entry name" value="D_2_HYDROXYACID_DH_3"/>
    <property type="match status" value="1"/>
</dbReference>
<dbReference type="AlphaFoldDB" id="A0A841AM01"/>
<keyword evidence="2" id="KW-0520">NAD</keyword>
<dbReference type="Pfam" id="PF02826">
    <property type="entry name" value="2-Hacid_dh_C"/>
    <property type="match status" value="1"/>
</dbReference>
<dbReference type="PANTHER" id="PTHR43333">
    <property type="entry name" value="2-HACID_DH_C DOMAIN-CONTAINING PROTEIN"/>
    <property type="match status" value="1"/>
</dbReference>
<dbReference type="GO" id="GO:0016616">
    <property type="term" value="F:oxidoreductase activity, acting on the CH-OH group of donors, NAD or NADP as acceptor"/>
    <property type="evidence" value="ECO:0007669"/>
    <property type="project" value="UniProtKB-ARBA"/>
</dbReference>
<keyword evidence="6" id="KW-1185">Reference proteome</keyword>
<name>A0A841AM01_9MICO</name>
<evidence type="ECO:0000256" key="2">
    <source>
        <dbReference type="ARBA" id="ARBA00023027"/>
    </source>
</evidence>
<evidence type="ECO:0000256" key="1">
    <source>
        <dbReference type="ARBA" id="ARBA00023002"/>
    </source>
</evidence>
<sequence length="334" mass="34575">MTRAPGQHRDPAGSDAVPVAADRRPTAGPVAILPHDKKEFADAVIAAGGTVGPLSDETRGVVWLVASRPDELTDILDSHPGIEWVQLPWAGVDAFSGLLAGYADRPLPLWTSAKGAYSEPVAEHALALTLALLRGLPEKARATSWATTEIGQSLFGMNVVIVGAGGIAVEIMRLLSVFDTTVTVVRRTATPLAGADRTVAASELLEVLPHADVVILAAASTTETKHLLGAAEFAAMKPSAVLVNIARGALIDTDALVEALAAGEIDGAALDVTDPEPLPDGHPLWTEPRCIITSHSADTKAMTAPLLAGRIEVNVTALLGDGRFVGVVDTAAGY</sequence>
<protein>
    <submittedName>
        <fullName evidence="5">Phosphoglycerate dehydrogenase-like enzyme</fullName>
    </submittedName>
</protein>
<dbReference type="InterPro" id="IPR036291">
    <property type="entry name" value="NAD(P)-bd_dom_sf"/>
</dbReference>
<dbReference type="SUPFAM" id="SSF51735">
    <property type="entry name" value="NAD(P)-binding Rossmann-fold domains"/>
    <property type="match status" value="1"/>
</dbReference>
<dbReference type="PANTHER" id="PTHR43333:SF1">
    <property type="entry name" value="D-ISOMER SPECIFIC 2-HYDROXYACID DEHYDROGENASE NAD-BINDING DOMAIN-CONTAINING PROTEIN"/>
    <property type="match status" value="1"/>
</dbReference>
<dbReference type="EMBL" id="JACHMJ010000001">
    <property type="protein sequence ID" value="MBB5843374.1"/>
    <property type="molecule type" value="Genomic_DNA"/>
</dbReference>
<dbReference type="GO" id="GO:0051287">
    <property type="term" value="F:NAD binding"/>
    <property type="evidence" value="ECO:0007669"/>
    <property type="project" value="InterPro"/>
</dbReference>
<proteinExistence type="predicted"/>
<feature type="region of interest" description="Disordered" evidence="3">
    <location>
        <begin position="1"/>
        <end position="23"/>
    </location>
</feature>
<reference evidence="5 6" key="1">
    <citation type="submission" date="2020-08" db="EMBL/GenBank/DDBJ databases">
        <title>Sequencing the genomes of 1000 actinobacteria strains.</title>
        <authorList>
            <person name="Klenk H.-P."/>
        </authorList>
    </citation>
    <scope>NUCLEOTIDE SEQUENCE [LARGE SCALE GENOMIC DNA]</scope>
    <source>
        <strain evidence="5 6">DSM 105784</strain>
    </source>
</reference>
<evidence type="ECO:0000256" key="3">
    <source>
        <dbReference type="SAM" id="MobiDB-lite"/>
    </source>
</evidence>
<comment type="caution">
    <text evidence="5">The sequence shown here is derived from an EMBL/GenBank/DDBJ whole genome shotgun (WGS) entry which is preliminary data.</text>
</comment>
<evidence type="ECO:0000259" key="4">
    <source>
        <dbReference type="Pfam" id="PF02826"/>
    </source>
</evidence>
<dbReference type="Proteomes" id="UP000536685">
    <property type="component" value="Unassembled WGS sequence"/>
</dbReference>
<gene>
    <name evidence="5" type="ORF">HD599_001697</name>
</gene>
<organism evidence="5 6">
    <name type="scientific">Conyzicola lurida</name>
    <dbReference type="NCBI Taxonomy" id="1172621"/>
    <lineage>
        <taxon>Bacteria</taxon>
        <taxon>Bacillati</taxon>
        <taxon>Actinomycetota</taxon>
        <taxon>Actinomycetes</taxon>
        <taxon>Micrococcales</taxon>
        <taxon>Microbacteriaceae</taxon>
        <taxon>Conyzicola</taxon>
    </lineage>
</organism>
<evidence type="ECO:0000313" key="6">
    <source>
        <dbReference type="Proteomes" id="UP000536685"/>
    </source>
</evidence>
<dbReference type="CDD" id="cd12159">
    <property type="entry name" value="2-Hacid_dh_2"/>
    <property type="match status" value="1"/>
</dbReference>
<dbReference type="Gene3D" id="3.40.50.720">
    <property type="entry name" value="NAD(P)-binding Rossmann-like Domain"/>
    <property type="match status" value="2"/>
</dbReference>